<organism evidence="1 2">
    <name type="scientific">Solanum tuberosum</name>
    <name type="common">Potato</name>
    <dbReference type="NCBI Taxonomy" id="4113"/>
    <lineage>
        <taxon>Eukaryota</taxon>
        <taxon>Viridiplantae</taxon>
        <taxon>Streptophyta</taxon>
        <taxon>Embryophyta</taxon>
        <taxon>Tracheophyta</taxon>
        <taxon>Spermatophyta</taxon>
        <taxon>Magnoliopsida</taxon>
        <taxon>eudicotyledons</taxon>
        <taxon>Gunneridae</taxon>
        <taxon>Pentapetalae</taxon>
        <taxon>asterids</taxon>
        <taxon>lamiids</taxon>
        <taxon>Solanales</taxon>
        <taxon>Solanaceae</taxon>
        <taxon>Solanoideae</taxon>
        <taxon>Solaneae</taxon>
        <taxon>Solanum</taxon>
    </lineage>
</organism>
<dbReference type="PANTHER" id="PTHR47481:SF33">
    <property type="entry name" value="RETROTRANSPOSON COPIA-LIKE N-TERMINAL DOMAIN-CONTAINING PROTEIN"/>
    <property type="match status" value="1"/>
</dbReference>
<reference evidence="1 2" key="1">
    <citation type="journal article" date="2021" name="bioRxiv">
        <title>Chromosome-scale and haplotype-resolved genome assembly of a tetraploid potato cultivar.</title>
        <authorList>
            <person name="Sun H."/>
            <person name="Jiao W.-B."/>
            <person name="Krause K."/>
            <person name="Campoy J.A."/>
            <person name="Goel M."/>
            <person name="Folz-Donahue K."/>
            <person name="Kukat C."/>
            <person name="Huettel B."/>
            <person name="Schneeberger K."/>
        </authorList>
    </citation>
    <scope>NUCLEOTIDE SEQUENCE [LARGE SCALE GENOMIC DNA]</scope>
    <source>
        <strain evidence="1">SolTubOtavaFocal</strain>
        <tissue evidence="1">Leaves</tissue>
    </source>
</reference>
<evidence type="ECO:0008006" key="3">
    <source>
        <dbReference type="Google" id="ProtNLM"/>
    </source>
</evidence>
<dbReference type="PANTHER" id="PTHR47481">
    <property type="match status" value="1"/>
</dbReference>
<comment type="caution">
    <text evidence="1">The sequence shown here is derived from an EMBL/GenBank/DDBJ whole genome shotgun (WGS) entry which is preliminary data.</text>
</comment>
<evidence type="ECO:0000313" key="2">
    <source>
        <dbReference type="Proteomes" id="UP000826656"/>
    </source>
</evidence>
<protein>
    <recommendedName>
        <fullName evidence="3">Retrotransposon Copia-like N-terminal domain-containing protein</fullName>
    </recommendedName>
</protein>
<gene>
    <name evidence="1" type="ORF">KY290_007788</name>
</gene>
<evidence type="ECO:0000313" key="1">
    <source>
        <dbReference type="EMBL" id="KAH0776377.1"/>
    </source>
</evidence>
<name>A0ABQ7W6J8_SOLTU</name>
<accession>A0ABQ7W6J8</accession>
<keyword evidence="2" id="KW-1185">Reference proteome</keyword>
<dbReference type="Proteomes" id="UP000826656">
    <property type="component" value="Unassembled WGS sequence"/>
</dbReference>
<proteinExistence type="predicted"/>
<sequence>MAPSNSTSDSLPNPTNETTSIFLAPSNNIISLNNNDQLISINAAAQALLKLTTTNYQSWQYQWETLLTAYDFLQFINEPPSTTAISVYKRQDHLIRSAMVTSLSPEIIPFVTDDKTSYALWQNLATTLCEAVACLHNEFERRLEYYSKGKSLYYRVFAEN</sequence>
<dbReference type="EMBL" id="JAIVGD010000003">
    <property type="protein sequence ID" value="KAH0776377.1"/>
    <property type="molecule type" value="Genomic_DNA"/>
</dbReference>